<dbReference type="Proteomes" id="UP000070700">
    <property type="component" value="Unassembled WGS sequence"/>
</dbReference>
<gene>
    <name evidence="2" type="ORF">LY89DRAFT_476690</name>
</gene>
<dbReference type="KEGG" id="psco:LY89DRAFT_476690"/>
<feature type="transmembrane region" description="Helical" evidence="1">
    <location>
        <begin position="129"/>
        <end position="150"/>
    </location>
</feature>
<feature type="transmembrane region" description="Helical" evidence="1">
    <location>
        <begin position="48"/>
        <end position="71"/>
    </location>
</feature>
<evidence type="ECO:0000313" key="2">
    <source>
        <dbReference type="EMBL" id="KUJ19091.1"/>
    </source>
</evidence>
<evidence type="ECO:0000256" key="1">
    <source>
        <dbReference type="SAM" id="Phobius"/>
    </source>
</evidence>
<reference evidence="2 3" key="1">
    <citation type="submission" date="2015-10" db="EMBL/GenBank/DDBJ databases">
        <title>Full genome of DAOMC 229536 Phialocephala scopiformis, a fungal endophyte of spruce producing the potent anti-insectan compound rugulosin.</title>
        <authorList>
            <consortium name="DOE Joint Genome Institute"/>
            <person name="Walker A.K."/>
            <person name="Frasz S.L."/>
            <person name="Seifert K.A."/>
            <person name="Miller J.D."/>
            <person name="Mondo S.J."/>
            <person name="Labutti K."/>
            <person name="Lipzen A."/>
            <person name="Dockter R."/>
            <person name="Kennedy M."/>
            <person name="Grigoriev I.V."/>
            <person name="Spatafora J.W."/>
        </authorList>
    </citation>
    <scope>NUCLEOTIDE SEQUENCE [LARGE SCALE GENOMIC DNA]</scope>
    <source>
        <strain evidence="2 3">CBS 120377</strain>
    </source>
</reference>
<dbReference type="OrthoDB" id="3564226at2759"/>
<feature type="transmembrane region" description="Helical" evidence="1">
    <location>
        <begin position="170"/>
        <end position="195"/>
    </location>
</feature>
<accession>A0A194XG23</accession>
<organism evidence="2 3">
    <name type="scientific">Mollisia scopiformis</name>
    <name type="common">Conifer needle endophyte fungus</name>
    <name type="synonym">Phialocephala scopiformis</name>
    <dbReference type="NCBI Taxonomy" id="149040"/>
    <lineage>
        <taxon>Eukaryota</taxon>
        <taxon>Fungi</taxon>
        <taxon>Dikarya</taxon>
        <taxon>Ascomycota</taxon>
        <taxon>Pezizomycotina</taxon>
        <taxon>Leotiomycetes</taxon>
        <taxon>Helotiales</taxon>
        <taxon>Mollisiaceae</taxon>
        <taxon>Mollisia</taxon>
    </lineage>
</organism>
<name>A0A194XG23_MOLSC</name>
<dbReference type="EMBL" id="KQ947411">
    <property type="protein sequence ID" value="KUJ19091.1"/>
    <property type="molecule type" value="Genomic_DNA"/>
</dbReference>
<keyword evidence="3" id="KW-1185">Reference proteome</keyword>
<keyword evidence="1" id="KW-0472">Membrane</keyword>
<keyword evidence="1" id="KW-0812">Transmembrane</keyword>
<evidence type="ECO:0000313" key="3">
    <source>
        <dbReference type="Proteomes" id="UP000070700"/>
    </source>
</evidence>
<feature type="transmembrane region" description="Helical" evidence="1">
    <location>
        <begin position="83"/>
        <end position="102"/>
    </location>
</feature>
<protein>
    <submittedName>
        <fullName evidence="2">Uncharacterized protein</fullName>
    </submittedName>
</protein>
<sequence>MASPPVFRSSASLCSIIQVQQKIQLDPLTMAEVQRSSRQPTKLSNTKYVFMFLETLPWALCLLTSLAWIFLTKAPSSSVLATFLWLAPMAISQVASISFLIYHGYGQRSSHYHLTEYERAILDCVRSSLCSLTLSSLCMWIIVFIETQMISKINPLRDENGNLDDDAGHAWAELVLVSFCLLILVGPLLAVIQIVPFQDAKRVRKARSEKRERLLEEGSFDLEDQNGKVSDWEEADEYEETIHDQNGC</sequence>
<dbReference type="AlphaFoldDB" id="A0A194XG23"/>
<dbReference type="RefSeq" id="XP_018073446.1">
    <property type="nucleotide sequence ID" value="XM_018207811.1"/>
</dbReference>
<proteinExistence type="predicted"/>
<dbReference type="GeneID" id="28817537"/>
<keyword evidence="1" id="KW-1133">Transmembrane helix</keyword>
<dbReference type="InParanoid" id="A0A194XG23"/>